<evidence type="ECO:0000256" key="4">
    <source>
        <dbReference type="ARBA" id="ARBA00023163"/>
    </source>
</evidence>
<gene>
    <name evidence="6" type="primary">dmlR_9</name>
    <name evidence="6" type="ORF">SB6411_04618</name>
</gene>
<evidence type="ECO:0000256" key="3">
    <source>
        <dbReference type="ARBA" id="ARBA00023125"/>
    </source>
</evidence>
<keyword evidence="2" id="KW-0805">Transcription regulation</keyword>
<dbReference type="SUPFAM" id="SSF53850">
    <property type="entry name" value="Periplasmic binding protein-like II"/>
    <property type="match status" value="1"/>
</dbReference>
<dbReference type="Gene3D" id="1.10.10.10">
    <property type="entry name" value="Winged helix-like DNA-binding domain superfamily/Winged helix DNA-binding domain"/>
    <property type="match status" value="1"/>
</dbReference>
<dbReference type="PANTHER" id="PTHR30537:SF35">
    <property type="entry name" value="TRANSCRIPTIONAL REGULATORY PROTEIN"/>
    <property type="match status" value="1"/>
</dbReference>
<dbReference type="Pfam" id="PF03466">
    <property type="entry name" value="LysR_substrate"/>
    <property type="match status" value="1"/>
</dbReference>
<sequence length="309" mass="35037">MTIPLTVKQLEMLVKISEGQSLSEAARLLNLSPSAVSKGLAGMEESLGVSLIQRTTRNFRLTEAGEYFVARAGDLLKDFDELINTTSGYFNHPRGALKVTCSVAFGYSHLIDIYENYKRKNPQVELVIDLNDNIVNLNENDIDIALRITSSPPQNYAMRQLARISWIYCATPEYLARMGTPMSVRELYRHECLVYPGITPTCRDKSPMTEGDVQTLTPIKANSSLILLKAVLAHQGIAYLPSYLVAQYLDSQQLLPLRLDGKLTCTSHSLYALYFPSRYRNPKIRSFIDFLVEDVQPWNDWEKWIDDEC</sequence>
<comment type="similarity">
    <text evidence="1">Belongs to the LysR transcriptional regulatory family.</text>
</comment>
<dbReference type="InterPro" id="IPR058163">
    <property type="entry name" value="LysR-type_TF_proteobact-type"/>
</dbReference>
<protein>
    <submittedName>
        <fullName evidence="6">HTH-type transcriptional regulator DmlR</fullName>
    </submittedName>
</protein>
<dbReference type="PROSITE" id="PS50931">
    <property type="entry name" value="HTH_LYSR"/>
    <property type="match status" value="1"/>
</dbReference>
<evidence type="ECO:0000256" key="2">
    <source>
        <dbReference type="ARBA" id="ARBA00023015"/>
    </source>
</evidence>
<evidence type="ECO:0000313" key="7">
    <source>
        <dbReference type="Proteomes" id="UP000317652"/>
    </source>
</evidence>
<accession>A0ABY6V8V4</accession>
<dbReference type="PANTHER" id="PTHR30537">
    <property type="entry name" value="HTH-TYPE TRANSCRIPTIONAL REGULATOR"/>
    <property type="match status" value="1"/>
</dbReference>
<comment type="caution">
    <text evidence="6">The sequence shown here is derived from an EMBL/GenBank/DDBJ whole genome shotgun (WGS) entry which is preliminary data.</text>
</comment>
<dbReference type="InterPro" id="IPR036388">
    <property type="entry name" value="WH-like_DNA-bd_sf"/>
</dbReference>
<dbReference type="InterPro" id="IPR000847">
    <property type="entry name" value="LysR_HTH_N"/>
</dbReference>
<feature type="domain" description="HTH lysR-type" evidence="5">
    <location>
        <begin position="5"/>
        <end position="62"/>
    </location>
</feature>
<organism evidence="6 7">
    <name type="scientific">Klebsiella spallanzanii</name>
    <dbReference type="NCBI Taxonomy" id="2587528"/>
    <lineage>
        <taxon>Bacteria</taxon>
        <taxon>Pseudomonadati</taxon>
        <taxon>Pseudomonadota</taxon>
        <taxon>Gammaproteobacteria</taxon>
        <taxon>Enterobacterales</taxon>
        <taxon>Enterobacteriaceae</taxon>
        <taxon>Klebsiella/Raoultella group</taxon>
        <taxon>Klebsiella</taxon>
    </lineage>
</organism>
<keyword evidence="4" id="KW-0804">Transcription</keyword>
<dbReference type="Pfam" id="PF00126">
    <property type="entry name" value="HTH_1"/>
    <property type="match status" value="1"/>
</dbReference>
<dbReference type="Proteomes" id="UP000317652">
    <property type="component" value="Unassembled WGS sequence"/>
</dbReference>
<name>A0ABY6V8V4_9ENTR</name>
<dbReference type="EMBL" id="CABGGS010000003">
    <property type="protein sequence ID" value="VUS30970.1"/>
    <property type="molecule type" value="Genomic_DNA"/>
</dbReference>
<dbReference type="RefSeq" id="WP_142981265.1">
    <property type="nucleotide sequence ID" value="NZ_CABGGS010000003.1"/>
</dbReference>
<keyword evidence="3" id="KW-0238">DNA-binding</keyword>
<dbReference type="Gene3D" id="3.40.190.290">
    <property type="match status" value="1"/>
</dbReference>
<dbReference type="SUPFAM" id="SSF46785">
    <property type="entry name" value="Winged helix' DNA-binding domain"/>
    <property type="match status" value="1"/>
</dbReference>
<dbReference type="InterPro" id="IPR036390">
    <property type="entry name" value="WH_DNA-bd_sf"/>
</dbReference>
<reference evidence="6 7" key="1">
    <citation type="submission" date="2019-07" db="EMBL/GenBank/DDBJ databases">
        <authorList>
            <person name="Brisse S."/>
            <person name="Rodrigues C."/>
            <person name="Thorpe H."/>
        </authorList>
    </citation>
    <scope>NUCLEOTIDE SEQUENCE [LARGE SCALE GENOMIC DNA]</scope>
    <source>
        <strain evidence="6">SB6411</strain>
    </source>
</reference>
<keyword evidence="7" id="KW-1185">Reference proteome</keyword>
<dbReference type="InterPro" id="IPR005119">
    <property type="entry name" value="LysR_subst-bd"/>
</dbReference>
<evidence type="ECO:0000259" key="5">
    <source>
        <dbReference type="PROSITE" id="PS50931"/>
    </source>
</evidence>
<proteinExistence type="inferred from homology"/>
<evidence type="ECO:0000313" key="6">
    <source>
        <dbReference type="EMBL" id="VUS30970.1"/>
    </source>
</evidence>
<dbReference type="CDD" id="cd08422">
    <property type="entry name" value="PBP2_CrgA_like"/>
    <property type="match status" value="1"/>
</dbReference>
<evidence type="ECO:0000256" key="1">
    <source>
        <dbReference type="ARBA" id="ARBA00009437"/>
    </source>
</evidence>